<organism evidence="1 2">
    <name type="scientific">Leifsonia naganoensis</name>
    <dbReference type="NCBI Taxonomy" id="150025"/>
    <lineage>
        <taxon>Bacteria</taxon>
        <taxon>Bacillati</taxon>
        <taxon>Actinomycetota</taxon>
        <taxon>Actinomycetes</taxon>
        <taxon>Micrococcales</taxon>
        <taxon>Microbacteriaceae</taxon>
        <taxon>Leifsonia</taxon>
    </lineage>
</organism>
<reference evidence="1 2" key="1">
    <citation type="submission" date="2020-07" db="EMBL/GenBank/DDBJ databases">
        <title>Sequencing the genomes of 1000 actinobacteria strains.</title>
        <authorList>
            <person name="Klenk H.-P."/>
        </authorList>
    </citation>
    <scope>NUCLEOTIDE SEQUENCE [LARGE SCALE GENOMIC DNA]</scope>
    <source>
        <strain evidence="1 2">DSM 15166</strain>
    </source>
</reference>
<protein>
    <recommendedName>
        <fullName evidence="3">DUF2384 domain-containing protein</fullName>
    </recommendedName>
</protein>
<name>A0A853DLC1_9MICO</name>
<keyword evidence="2" id="KW-1185">Reference proteome</keyword>
<sequence length="192" mass="21711">MRTPSEPRPRLQLTLTDTGAWQVTVGDDVALVFDFQTGTVMILDDDLTDRTVRRERIDTIEVGAPSAEPPTEEPDLGSLLTEEELLDRLGIGPETLRRFEEDRVVLRIITESEYPAFQVVDGNLLPGLRNVLGELADGIDFPPLHWKWLTRPADWADGKPPWELLRDGRVDEVIQAAGRAAWVWRDQNRGYA</sequence>
<gene>
    <name evidence="1" type="ORF">HNR14_000928</name>
</gene>
<dbReference type="EMBL" id="JACCHJ010000001">
    <property type="protein sequence ID" value="NYK09047.1"/>
    <property type="molecule type" value="Genomic_DNA"/>
</dbReference>
<dbReference type="Proteomes" id="UP000521075">
    <property type="component" value="Unassembled WGS sequence"/>
</dbReference>
<proteinExistence type="predicted"/>
<accession>A0A853DLC1</accession>
<evidence type="ECO:0000313" key="1">
    <source>
        <dbReference type="EMBL" id="NYK09047.1"/>
    </source>
</evidence>
<dbReference type="AlphaFoldDB" id="A0A853DLC1"/>
<evidence type="ECO:0000313" key="2">
    <source>
        <dbReference type="Proteomes" id="UP000521075"/>
    </source>
</evidence>
<evidence type="ECO:0008006" key="3">
    <source>
        <dbReference type="Google" id="ProtNLM"/>
    </source>
</evidence>
<comment type="caution">
    <text evidence="1">The sequence shown here is derived from an EMBL/GenBank/DDBJ whole genome shotgun (WGS) entry which is preliminary data.</text>
</comment>
<dbReference type="RefSeq" id="WP_179700082.1">
    <property type="nucleotide sequence ID" value="NZ_BAAAHA010000004.1"/>
</dbReference>